<proteinExistence type="predicted"/>
<dbReference type="PANTHER" id="PTHR24366:SF96">
    <property type="entry name" value="LEUCINE RICH REPEAT CONTAINING 53"/>
    <property type="match status" value="1"/>
</dbReference>
<evidence type="ECO:0000313" key="4">
    <source>
        <dbReference type="EMBL" id="CAL4066708.1"/>
    </source>
</evidence>
<evidence type="ECO:0000256" key="1">
    <source>
        <dbReference type="ARBA" id="ARBA00022614"/>
    </source>
</evidence>
<keyword evidence="1" id="KW-0433">Leucine-rich repeat</keyword>
<dbReference type="SUPFAM" id="SSF52058">
    <property type="entry name" value="L domain-like"/>
    <property type="match status" value="1"/>
</dbReference>
<evidence type="ECO:0000256" key="3">
    <source>
        <dbReference type="SAM" id="Phobius"/>
    </source>
</evidence>
<dbReference type="PROSITE" id="PS51257">
    <property type="entry name" value="PROKAR_LIPOPROTEIN"/>
    <property type="match status" value="1"/>
</dbReference>
<dbReference type="InterPro" id="IPR001611">
    <property type="entry name" value="Leu-rich_rpt"/>
</dbReference>
<keyword evidence="3" id="KW-1133">Transmembrane helix</keyword>
<protein>
    <submittedName>
        <fullName evidence="4">Uncharacterized protein</fullName>
    </submittedName>
</protein>
<keyword evidence="5" id="KW-1185">Reference proteome</keyword>
<keyword evidence="3" id="KW-0812">Transmembrane</keyword>
<comment type="caution">
    <text evidence="4">The sequence shown here is derived from an EMBL/GenBank/DDBJ whole genome shotgun (WGS) entry which is preliminary data.</text>
</comment>
<dbReference type="Gene3D" id="3.80.10.10">
    <property type="entry name" value="Ribonuclease Inhibitor"/>
    <property type="match status" value="3"/>
</dbReference>
<dbReference type="SMART" id="SM00369">
    <property type="entry name" value="LRR_TYP"/>
    <property type="match status" value="3"/>
</dbReference>
<dbReference type="Proteomes" id="UP001497623">
    <property type="component" value="Unassembled WGS sequence"/>
</dbReference>
<reference evidence="4 5" key="1">
    <citation type="submission" date="2024-05" db="EMBL/GenBank/DDBJ databases">
        <authorList>
            <person name="Wallberg A."/>
        </authorList>
    </citation>
    <scope>NUCLEOTIDE SEQUENCE [LARGE SCALE GENOMIC DNA]</scope>
</reference>
<gene>
    <name evidence="4" type="ORF">MNOR_LOCUS5955</name>
</gene>
<dbReference type="PANTHER" id="PTHR24366">
    <property type="entry name" value="IG(IMMUNOGLOBULIN) AND LRR(LEUCINE RICH REPEAT) DOMAINS"/>
    <property type="match status" value="1"/>
</dbReference>
<dbReference type="AlphaFoldDB" id="A0AAV2Q1X1"/>
<name>A0AAV2Q1X1_MEGNR</name>
<dbReference type="EMBL" id="CAXKWB010002371">
    <property type="protein sequence ID" value="CAL4066708.1"/>
    <property type="molecule type" value="Genomic_DNA"/>
</dbReference>
<keyword evidence="2" id="KW-0677">Repeat</keyword>
<dbReference type="InterPro" id="IPR032675">
    <property type="entry name" value="LRR_dom_sf"/>
</dbReference>
<dbReference type="Pfam" id="PF13855">
    <property type="entry name" value="LRR_8"/>
    <property type="match status" value="1"/>
</dbReference>
<accession>A0AAV2Q1X1</accession>
<organism evidence="4 5">
    <name type="scientific">Meganyctiphanes norvegica</name>
    <name type="common">Northern krill</name>
    <name type="synonym">Thysanopoda norvegica</name>
    <dbReference type="NCBI Taxonomy" id="48144"/>
    <lineage>
        <taxon>Eukaryota</taxon>
        <taxon>Metazoa</taxon>
        <taxon>Ecdysozoa</taxon>
        <taxon>Arthropoda</taxon>
        <taxon>Crustacea</taxon>
        <taxon>Multicrustacea</taxon>
        <taxon>Malacostraca</taxon>
        <taxon>Eumalacostraca</taxon>
        <taxon>Eucarida</taxon>
        <taxon>Euphausiacea</taxon>
        <taxon>Euphausiidae</taxon>
        <taxon>Meganyctiphanes</taxon>
    </lineage>
</organism>
<evidence type="ECO:0000313" key="5">
    <source>
        <dbReference type="Proteomes" id="UP001497623"/>
    </source>
</evidence>
<keyword evidence="3" id="KW-0472">Membrane</keyword>
<dbReference type="InterPro" id="IPR003591">
    <property type="entry name" value="Leu-rich_rpt_typical-subtyp"/>
</dbReference>
<evidence type="ECO:0000256" key="2">
    <source>
        <dbReference type="ARBA" id="ARBA00022737"/>
    </source>
</evidence>
<sequence>MCNRKIQTISMMFIYMLIIFVICSCGVHGNANQRTLEPSRKYIVNGKNLISHHPWSILLKTFKPKMQFNIPIKKYSLSKIQHEGNFYHKNIRTKENYEEKISLKKNYLNSEEASQRKSIHVNPKINESLIDPWKPIQPKLCPIPLKSPDMHKREEYVPSTDRSREFDNSDDRVTIPPNVCGLCPAPPNDLSPCSCVGNGGNSAGLISISCNSTTNWTTVEELKYTLNNANYLTTEVVRFNMSGTNVSGVLDNSVWGNLTIKQLIMNDNLIRDIDNHAFNSSKDSLYFISLDNNRISLFYWDQLSEVPLLQTLILKGNQINIIQSEAFPEVPFLKSLDLSYNEIDFLGANAFRKLHWLTNLKLNNNLLRELSANVFSIEDHTPPSDFFTVNVSSNEISSLNDLVFAGVAPKMIDLRNNMLIIIKQAIFEPIILATGYFVEILFEGNPILCNCDLRWIVENDLYKFNFDNFHCADKDFTLLQLTIADLNCTQSILSSRTFNS</sequence>
<feature type="transmembrane region" description="Helical" evidence="3">
    <location>
        <begin position="12"/>
        <end position="31"/>
    </location>
</feature>